<dbReference type="GO" id="GO:0004553">
    <property type="term" value="F:hydrolase activity, hydrolyzing O-glycosyl compounds"/>
    <property type="evidence" value="ECO:0007669"/>
    <property type="project" value="InterPro"/>
</dbReference>
<dbReference type="Gene3D" id="2.60.120.200">
    <property type="match status" value="1"/>
</dbReference>
<dbReference type="GeneID" id="25276191"/>
<dbReference type="GO" id="GO:0009251">
    <property type="term" value="P:glucan catabolic process"/>
    <property type="evidence" value="ECO:0007669"/>
    <property type="project" value="TreeGrafter"/>
</dbReference>
<keyword evidence="1" id="KW-0732">Signal</keyword>
<protein>
    <recommendedName>
        <fullName evidence="2">GH16 domain-containing protein</fullName>
    </recommendedName>
</protein>
<organism evidence="3 4">
    <name type="scientific">Exophiala aquamarina CBS 119918</name>
    <dbReference type="NCBI Taxonomy" id="1182545"/>
    <lineage>
        <taxon>Eukaryota</taxon>
        <taxon>Fungi</taxon>
        <taxon>Dikarya</taxon>
        <taxon>Ascomycota</taxon>
        <taxon>Pezizomycotina</taxon>
        <taxon>Eurotiomycetes</taxon>
        <taxon>Chaetothyriomycetidae</taxon>
        <taxon>Chaetothyriales</taxon>
        <taxon>Herpotrichiellaceae</taxon>
        <taxon>Exophiala</taxon>
    </lineage>
</organism>
<evidence type="ECO:0000256" key="1">
    <source>
        <dbReference type="SAM" id="SignalP"/>
    </source>
</evidence>
<dbReference type="Proteomes" id="UP000027920">
    <property type="component" value="Unassembled WGS sequence"/>
</dbReference>
<keyword evidence="4" id="KW-1185">Reference proteome</keyword>
<evidence type="ECO:0000313" key="3">
    <source>
        <dbReference type="EMBL" id="KEF63267.1"/>
    </source>
</evidence>
<accession>A0A072PU82</accession>
<comment type="caution">
    <text evidence="3">The sequence shown here is derived from an EMBL/GenBank/DDBJ whole genome shotgun (WGS) entry which is preliminary data.</text>
</comment>
<dbReference type="InterPro" id="IPR000757">
    <property type="entry name" value="Beta-glucanase-like"/>
</dbReference>
<feature type="chain" id="PRO_5001681877" description="GH16 domain-containing protein" evidence="1">
    <location>
        <begin position="28"/>
        <end position="308"/>
    </location>
</feature>
<proteinExistence type="predicted"/>
<evidence type="ECO:0000313" key="4">
    <source>
        <dbReference type="Proteomes" id="UP000027920"/>
    </source>
</evidence>
<dbReference type="PROSITE" id="PS51762">
    <property type="entry name" value="GH16_2"/>
    <property type="match status" value="1"/>
</dbReference>
<dbReference type="VEuPathDB" id="FungiDB:A1O9_01244"/>
<sequence length="308" mass="33007">MPSSSLFLRSSTTFISVLSLASVSVSSVIPSVNTFGAGDTYYALESDYSGDKFLDGFTFNSDADLTHGFVSYIDKDTAIKTGLVGFEGGSVQLRADSSHTYDGNADYWLKNGVGRPSLRIESTDRWTHGLFIVDLKHVPTTSTTQGCGTWPAFWTLGDGEWPNNGEIDIFEGANNQGTGLSALHTGKQFTVKQSPNEQTGTPNGNDCQYYAGQANANGAGCASFDKRSSSYGPGMNAAGGGVYAMEWKSDAIKIWFFPRSEIPSDISSGSPEPDTWGLPSSIFNGPDADIDANFKNNQVIFDNTFCGK</sequence>
<dbReference type="OrthoDB" id="192832at2759"/>
<dbReference type="EMBL" id="AMGV01000001">
    <property type="protein sequence ID" value="KEF63267.1"/>
    <property type="molecule type" value="Genomic_DNA"/>
</dbReference>
<dbReference type="PANTHER" id="PTHR10963:SF24">
    <property type="entry name" value="GLYCOSIDASE C21B10.07-RELATED"/>
    <property type="match status" value="1"/>
</dbReference>
<reference evidence="3 4" key="1">
    <citation type="submission" date="2013-03" db="EMBL/GenBank/DDBJ databases">
        <title>The Genome Sequence of Exophiala aquamarina CBS 119918.</title>
        <authorList>
            <consortium name="The Broad Institute Genomics Platform"/>
            <person name="Cuomo C."/>
            <person name="de Hoog S."/>
            <person name="Gorbushina A."/>
            <person name="Walker B."/>
            <person name="Young S.K."/>
            <person name="Zeng Q."/>
            <person name="Gargeya S."/>
            <person name="Fitzgerald M."/>
            <person name="Haas B."/>
            <person name="Abouelleil A."/>
            <person name="Allen A.W."/>
            <person name="Alvarado L."/>
            <person name="Arachchi H.M."/>
            <person name="Berlin A.M."/>
            <person name="Chapman S.B."/>
            <person name="Gainer-Dewar J."/>
            <person name="Goldberg J."/>
            <person name="Griggs A."/>
            <person name="Gujja S."/>
            <person name="Hansen M."/>
            <person name="Howarth C."/>
            <person name="Imamovic A."/>
            <person name="Ireland A."/>
            <person name="Larimer J."/>
            <person name="McCowan C."/>
            <person name="Murphy C."/>
            <person name="Pearson M."/>
            <person name="Poon T.W."/>
            <person name="Priest M."/>
            <person name="Roberts A."/>
            <person name="Saif S."/>
            <person name="Shea T."/>
            <person name="Sisk P."/>
            <person name="Sykes S."/>
            <person name="Wortman J."/>
            <person name="Nusbaum C."/>
            <person name="Birren B."/>
        </authorList>
    </citation>
    <scope>NUCLEOTIDE SEQUENCE [LARGE SCALE GENOMIC DNA]</scope>
    <source>
        <strain evidence="3 4">CBS 119918</strain>
    </source>
</reference>
<dbReference type="InterPro" id="IPR013320">
    <property type="entry name" value="ConA-like_dom_sf"/>
</dbReference>
<dbReference type="AlphaFoldDB" id="A0A072PU82"/>
<dbReference type="RefSeq" id="XP_013265857.1">
    <property type="nucleotide sequence ID" value="XM_013410403.1"/>
</dbReference>
<dbReference type="HOGENOM" id="CLU_016972_0_1_1"/>
<dbReference type="SUPFAM" id="SSF49899">
    <property type="entry name" value="Concanavalin A-like lectins/glucanases"/>
    <property type="match status" value="1"/>
</dbReference>
<gene>
    <name evidence="3" type="ORF">A1O9_01244</name>
</gene>
<dbReference type="PANTHER" id="PTHR10963">
    <property type="entry name" value="GLYCOSYL HYDROLASE-RELATED"/>
    <property type="match status" value="1"/>
</dbReference>
<name>A0A072PU82_9EURO</name>
<feature type="domain" description="GH16" evidence="2">
    <location>
        <begin position="39"/>
        <end position="308"/>
    </location>
</feature>
<dbReference type="STRING" id="1182545.A0A072PU82"/>
<dbReference type="InterPro" id="IPR050546">
    <property type="entry name" value="Glycosyl_Hydrlase_16"/>
</dbReference>
<dbReference type="Pfam" id="PF26113">
    <property type="entry name" value="GH16_XgeA"/>
    <property type="match status" value="1"/>
</dbReference>
<feature type="signal peptide" evidence="1">
    <location>
        <begin position="1"/>
        <end position="27"/>
    </location>
</feature>
<evidence type="ECO:0000259" key="2">
    <source>
        <dbReference type="PROSITE" id="PS51762"/>
    </source>
</evidence>